<dbReference type="Proteomes" id="UP001174936">
    <property type="component" value="Unassembled WGS sequence"/>
</dbReference>
<dbReference type="InterPro" id="IPR052337">
    <property type="entry name" value="SAT4-like"/>
</dbReference>
<sequence length="249" mass="27837">MAAPPPMPFTPEQLAQHDDRGPALVATSWTLTCFASVFLGLRVYCKIIGHRRLWWDDWILIAAWVALVIDAALATHMVVYYTYGRHTWDFHPPDLDGFVLTTAVRATLTVTAIAWTKTAFAITLLRLTDGWIKTTLKVIIVTMNIAFAATALIFWVQCTPIQKSWTPTMEGTCIGHFAAEFLGIFSGSYSALIDFFLALLPWKLLLGLQMKRKEKIGAAIAMSMGVLYVPHPSYLLFLSRRVCAVGRNN</sequence>
<feature type="transmembrane region" description="Helical" evidence="6">
    <location>
        <begin position="57"/>
        <end position="83"/>
    </location>
</feature>
<evidence type="ECO:0000256" key="2">
    <source>
        <dbReference type="ARBA" id="ARBA00022692"/>
    </source>
</evidence>
<name>A0AA40CHX3_9PEZI</name>
<dbReference type="EMBL" id="JAULSV010000007">
    <property type="protein sequence ID" value="KAK0639067.1"/>
    <property type="molecule type" value="Genomic_DNA"/>
</dbReference>
<comment type="caution">
    <text evidence="8">The sequence shown here is derived from an EMBL/GenBank/DDBJ whole genome shotgun (WGS) entry which is preliminary data.</text>
</comment>
<keyword evidence="9" id="KW-1185">Reference proteome</keyword>
<accession>A0AA40CHX3</accession>
<keyword evidence="2 6" id="KW-0812">Transmembrane</keyword>
<feature type="domain" description="Rhodopsin" evidence="7">
    <location>
        <begin position="41"/>
        <end position="228"/>
    </location>
</feature>
<evidence type="ECO:0000259" key="7">
    <source>
        <dbReference type="Pfam" id="PF20684"/>
    </source>
</evidence>
<dbReference type="PANTHER" id="PTHR33048">
    <property type="entry name" value="PTH11-LIKE INTEGRAL MEMBRANE PROTEIN (AFU_ORTHOLOGUE AFUA_5G11245)"/>
    <property type="match status" value="1"/>
</dbReference>
<organism evidence="8 9">
    <name type="scientific">Cercophora newfieldiana</name>
    <dbReference type="NCBI Taxonomy" id="92897"/>
    <lineage>
        <taxon>Eukaryota</taxon>
        <taxon>Fungi</taxon>
        <taxon>Dikarya</taxon>
        <taxon>Ascomycota</taxon>
        <taxon>Pezizomycotina</taxon>
        <taxon>Sordariomycetes</taxon>
        <taxon>Sordariomycetidae</taxon>
        <taxon>Sordariales</taxon>
        <taxon>Lasiosphaeriaceae</taxon>
        <taxon>Cercophora</taxon>
    </lineage>
</organism>
<feature type="transmembrane region" description="Helical" evidence="6">
    <location>
        <begin position="177"/>
        <end position="204"/>
    </location>
</feature>
<feature type="transmembrane region" description="Helical" evidence="6">
    <location>
        <begin position="23"/>
        <end position="45"/>
    </location>
</feature>
<keyword evidence="4 6" id="KW-0472">Membrane</keyword>
<dbReference type="InterPro" id="IPR049326">
    <property type="entry name" value="Rhodopsin_dom_fungi"/>
</dbReference>
<dbReference type="PANTHER" id="PTHR33048:SF42">
    <property type="entry name" value="INTEGRAL MEMBRANE PROTEIN"/>
    <property type="match status" value="1"/>
</dbReference>
<dbReference type="Pfam" id="PF20684">
    <property type="entry name" value="Fung_rhodopsin"/>
    <property type="match status" value="1"/>
</dbReference>
<evidence type="ECO:0000256" key="1">
    <source>
        <dbReference type="ARBA" id="ARBA00004141"/>
    </source>
</evidence>
<evidence type="ECO:0000313" key="9">
    <source>
        <dbReference type="Proteomes" id="UP001174936"/>
    </source>
</evidence>
<evidence type="ECO:0000256" key="6">
    <source>
        <dbReference type="SAM" id="Phobius"/>
    </source>
</evidence>
<gene>
    <name evidence="8" type="ORF">B0T16DRAFT_236397</name>
</gene>
<feature type="transmembrane region" description="Helical" evidence="6">
    <location>
        <begin position="216"/>
        <end position="237"/>
    </location>
</feature>
<evidence type="ECO:0000256" key="4">
    <source>
        <dbReference type="ARBA" id="ARBA00023136"/>
    </source>
</evidence>
<proteinExistence type="inferred from homology"/>
<dbReference type="GO" id="GO:0016020">
    <property type="term" value="C:membrane"/>
    <property type="evidence" value="ECO:0007669"/>
    <property type="project" value="UniProtKB-SubCell"/>
</dbReference>
<feature type="transmembrane region" description="Helical" evidence="6">
    <location>
        <begin position="136"/>
        <end position="157"/>
    </location>
</feature>
<evidence type="ECO:0000313" key="8">
    <source>
        <dbReference type="EMBL" id="KAK0639067.1"/>
    </source>
</evidence>
<evidence type="ECO:0000256" key="5">
    <source>
        <dbReference type="ARBA" id="ARBA00038359"/>
    </source>
</evidence>
<feature type="transmembrane region" description="Helical" evidence="6">
    <location>
        <begin position="103"/>
        <end position="124"/>
    </location>
</feature>
<comment type="subcellular location">
    <subcellularLocation>
        <location evidence="1">Membrane</location>
        <topology evidence="1">Multi-pass membrane protein</topology>
    </subcellularLocation>
</comment>
<dbReference type="AlphaFoldDB" id="A0AA40CHX3"/>
<keyword evidence="3 6" id="KW-1133">Transmembrane helix</keyword>
<comment type="similarity">
    <text evidence="5">Belongs to the SAT4 family.</text>
</comment>
<protein>
    <recommendedName>
        <fullName evidence="7">Rhodopsin domain-containing protein</fullName>
    </recommendedName>
</protein>
<reference evidence="8" key="1">
    <citation type="submission" date="2023-06" db="EMBL/GenBank/DDBJ databases">
        <title>Genome-scale phylogeny and comparative genomics of the fungal order Sordariales.</title>
        <authorList>
            <consortium name="Lawrence Berkeley National Laboratory"/>
            <person name="Hensen N."/>
            <person name="Bonometti L."/>
            <person name="Westerberg I."/>
            <person name="Brannstrom I.O."/>
            <person name="Guillou S."/>
            <person name="Cros-Aarteil S."/>
            <person name="Calhoun S."/>
            <person name="Haridas S."/>
            <person name="Kuo A."/>
            <person name="Mondo S."/>
            <person name="Pangilinan J."/>
            <person name="Riley R."/>
            <person name="Labutti K."/>
            <person name="Andreopoulos B."/>
            <person name="Lipzen A."/>
            <person name="Chen C."/>
            <person name="Yanf M."/>
            <person name="Daum C."/>
            <person name="Ng V."/>
            <person name="Clum A."/>
            <person name="Steindorff A."/>
            <person name="Ohm R."/>
            <person name="Martin F."/>
            <person name="Silar P."/>
            <person name="Natvig D."/>
            <person name="Lalanne C."/>
            <person name="Gautier V."/>
            <person name="Ament-Velasquez S.L."/>
            <person name="Kruys A."/>
            <person name="Hutchinson M.I."/>
            <person name="Powell A.J."/>
            <person name="Barry K."/>
            <person name="Miller A.N."/>
            <person name="Grigoriev I.V."/>
            <person name="Debuchy R."/>
            <person name="Gladieux P."/>
            <person name="Thoren M.H."/>
            <person name="Johannesson H."/>
        </authorList>
    </citation>
    <scope>NUCLEOTIDE SEQUENCE</scope>
    <source>
        <strain evidence="8">SMH2532-1</strain>
    </source>
</reference>
<evidence type="ECO:0000256" key="3">
    <source>
        <dbReference type="ARBA" id="ARBA00022989"/>
    </source>
</evidence>